<keyword evidence="1" id="KW-0645">Protease</keyword>
<evidence type="ECO:0000256" key="1">
    <source>
        <dbReference type="ARBA" id="ARBA00022670"/>
    </source>
</evidence>
<dbReference type="PANTHER" id="PTHR43270:SF12">
    <property type="entry name" value="SUCCINYL-DIAMINOPIMELATE DESUCCINYLASE"/>
    <property type="match status" value="1"/>
</dbReference>
<proteinExistence type="predicted"/>
<dbReference type="InterPro" id="IPR051458">
    <property type="entry name" value="Cyt/Met_Dipeptidase"/>
</dbReference>
<dbReference type="NCBIfam" id="NF005478">
    <property type="entry name" value="PRK07079.1"/>
    <property type="match status" value="1"/>
</dbReference>
<dbReference type="PANTHER" id="PTHR43270">
    <property type="entry name" value="BETA-ALA-HIS DIPEPTIDASE"/>
    <property type="match status" value="1"/>
</dbReference>
<keyword evidence="3" id="KW-0378">Hydrolase</keyword>
<dbReference type="RefSeq" id="WP_227390717.1">
    <property type="nucleotide sequence ID" value="NZ_JBHSCJ010000002.1"/>
</dbReference>
<comment type="caution">
    <text evidence="5">The sequence shown here is derived from an EMBL/GenBank/DDBJ whole genome shotgun (WGS) entry which is preliminary data.</text>
</comment>
<evidence type="ECO:0000313" key="5">
    <source>
        <dbReference type="EMBL" id="MCB8890055.1"/>
    </source>
</evidence>
<dbReference type="InterPro" id="IPR002933">
    <property type="entry name" value="Peptidase_M20"/>
</dbReference>
<dbReference type="SUPFAM" id="SSF53187">
    <property type="entry name" value="Zn-dependent exopeptidases"/>
    <property type="match status" value="1"/>
</dbReference>
<evidence type="ECO:0000256" key="2">
    <source>
        <dbReference type="ARBA" id="ARBA00022723"/>
    </source>
</evidence>
<evidence type="ECO:0000313" key="6">
    <source>
        <dbReference type="Proteomes" id="UP001319882"/>
    </source>
</evidence>
<dbReference type="Pfam" id="PF01546">
    <property type="entry name" value="Peptidase_M20"/>
    <property type="match status" value="1"/>
</dbReference>
<keyword evidence="6" id="KW-1185">Reference proteome</keyword>
<sequence length="475" mass="51251">MTIPQAHRQHAIERALRGLTDGSFYKALARRVAMRTVSQDPACFATLERYLTDEMAPLLVSLGFECRIVDNPQPGMPPLLIGERIEDPTLATLLLYGHGDVTDGQESKWAEDIAPWALTFVEGRVFGRGTADNKGQHSVNLAALEAVIEAREGRLGYNVKILFEMGEEIGSPGLEAACRQYAKALRADLFLASDGPRIRADMPTLFLGSRGVVQFRLSLATGNGGRHSGNWGGVITNPAAVLSNALATLVSQSGEILVDFLKAPPISEEISRLIRDLPVGGGNTDPTINPYWGEAGLTDGERLYGVNTLEILALGAGDTVKPVGAVPERAEAVLQLRFVKGTEWQAIETRLRAHLGAQGFGEVALEMLGGYAATRLDPGHPWVSFVQHSTEQSLGSPAHILPNLGGTIPNHCFSDVLRLPTVWLPHSYPACDQHAPNEHLLESIVEEGLRLTAGVLWDLGEPQAQSLVQQGAQQQ</sequence>
<organism evidence="5 6">
    <name type="scientific">Vreelandella malpeensis</name>
    <dbReference type="NCBI Taxonomy" id="1172368"/>
    <lineage>
        <taxon>Bacteria</taxon>
        <taxon>Pseudomonadati</taxon>
        <taxon>Pseudomonadota</taxon>
        <taxon>Gammaproteobacteria</taxon>
        <taxon>Oceanospirillales</taxon>
        <taxon>Halomonadaceae</taxon>
        <taxon>Vreelandella</taxon>
    </lineage>
</organism>
<reference evidence="5 6" key="1">
    <citation type="journal article" date="2021" name="Sci. Rep.">
        <title>Genome analysis of a halophilic bacterium Halomonas malpeensis YU-PRIM-29(T) reveals its exopolysaccharide and pigment producing capabilities.</title>
        <authorList>
            <person name="Athmika"/>
            <person name="Ghate S.D."/>
            <person name="Arun A.B."/>
            <person name="Rao S.S."/>
            <person name="Kumar S.T.A."/>
            <person name="Kandiyil M.K."/>
            <person name="Saptami K."/>
            <person name="Rekha P.D."/>
        </authorList>
    </citation>
    <scope>NUCLEOTIDE SEQUENCE [LARGE SCALE GENOMIC DNA]</scope>
    <source>
        <strain evidence="6">prim 29</strain>
    </source>
</reference>
<evidence type="ECO:0000256" key="3">
    <source>
        <dbReference type="ARBA" id="ARBA00022801"/>
    </source>
</evidence>
<feature type="domain" description="Peptidase M20 dimerisation" evidence="4">
    <location>
        <begin position="208"/>
        <end position="357"/>
    </location>
</feature>
<keyword evidence="2" id="KW-0479">Metal-binding</keyword>
<dbReference type="Gene3D" id="3.30.70.360">
    <property type="match status" value="1"/>
</dbReference>
<evidence type="ECO:0000259" key="4">
    <source>
        <dbReference type="Pfam" id="PF07687"/>
    </source>
</evidence>
<dbReference type="Gene3D" id="3.40.630.10">
    <property type="entry name" value="Zn peptidases"/>
    <property type="match status" value="1"/>
</dbReference>
<dbReference type="Pfam" id="PF07687">
    <property type="entry name" value="M20_dimer"/>
    <property type="match status" value="1"/>
</dbReference>
<protein>
    <submittedName>
        <fullName evidence="5">M20 family metallopeptidase</fullName>
    </submittedName>
</protein>
<dbReference type="EMBL" id="WHVL01000005">
    <property type="protein sequence ID" value="MCB8890055.1"/>
    <property type="molecule type" value="Genomic_DNA"/>
</dbReference>
<gene>
    <name evidence="5" type="ORF">GEV37_13130</name>
</gene>
<dbReference type="InterPro" id="IPR011650">
    <property type="entry name" value="Peptidase_M20_dimer"/>
</dbReference>
<name>A0ABS8DVH0_9GAMM</name>
<accession>A0ABS8DVH0</accession>
<dbReference type="Proteomes" id="UP001319882">
    <property type="component" value="Unassembled WGS sequence"/>
</dbReference>